<organism evidence="1 2">
    <name type="scientific">Amycolatopsis albidoflavus</name>
    <dbReference type="NCBI Taxonomy" id="102226"/>
    <lineage>
        <taxon>Bacteria</taxon>
        <taxon>Bacillati</taxon>
        <taxon>Actinomycetota</taxon>
        <taxon>Actinomycetes</taxon>
        <taxon>Pseudonocardiales</taxon>
        <taxon>Pseudonocardiaceae</taxon>
        <taxon>Amycolatopsis</taxon>
    </lineage>
</organism>
<keyword evidence="2" id="KW-1185">Reference proteome</keyword>
<dbReference type="Pfam" id="PF22091">
    <property type="entry name" value="DUF6941"/>
    <property type="match status" value="1"/>
</dbReference>
<dbReference type="EMBL" id="JBHUKQ010000036">
    <property type="protein sequence ID" value="MFD2487943.1"/>
    <property type="molecule type" value="Genomic_DNA"/>
</dbReference>
<comment type="caution">
    <text evidence="1">The sequence shown here is derived from an EMBL/GenBank/DDBJ whole genome shotgun (WGS) entry which is preliminary data.</text>
</comment>
<accession>A0ABW5IGP7</accession>
<name>A0ABW5IGP7_9PSEU</name>
<dbReference type="InterPro" id="IPR054221">
    <property type="entry name" value="DUF6941"/>
</dbReference>
<gene>
    <name evidence="1" type="ORF">ACFSUT_47240</name>
</gene>
<evidence type="ECO:0000313" key="1">
    <source>
        <dbReference type="EMBL" id="MFD2487943.1"/>
    </source>
</evidence>
<reference evidence="2" key="1">
    <citation type="journal article" date="2019" name="Int. J. Syst. Evol. Microbiol.">
        <title>The Global Catalogue of Microorganisms (GCM) 10K type strain sequencing project: providing services to taxonomists for standard genome sequencing and annotation.</title>
        <authorList>
            <consortium name="The Broad Institute Genomics Platform"/>
            <consortium name="The Broad Institute Genome Sequencing Center for Infectious Disease"/>
            <person name="Wu L."/>
            <person name="Ma J."/>
        </authorList>
    </citation>
    <scope>NUCLEOTIDE SEQUENCE [LARGE SCALE GENOMIC DNA]</scope>
    <source>
        <strain evidence="2">CGMCC 4.7638</strain>
    </source>
</reference>
<proteinExistence type="predicted"/>
<sequence>MRVNVLLGDSAQVDVGGKAHVLGMGWTKTGVPTGPMAVVVLISLDDEAEVTKPHDVVIKLMDQRGEVVDLSAVGARRMEFEAKIEPRPDVQVELPSVAPIAIQLVGLQLSPGESYVWQVDVDGRSESAWSASFTTHPEMAGIPVNTA</sequence>
<protein>
    <submittedName>
        <fullName evidence="1">DUF6941 family protein</fullName>
    </submittedName>
</protein>
<dbReference type="Proteomes" id="UP001597542">
    <property type="component" value="Unassembled WGS sequence"/>
</dbReference>
<dbReference type="RefSeq" id="WP_344268802.1">
    <property type="nucleotide sequence ID" value="NZ_BAAAHV010000006.1"/>
</dbReference>
<evidence type="ECO:0000313" key="2">
    <source>
        <dbReference type="Proteomes" id="UP001597542"/>
    </source>
</evidence>